<gene>
    <name evidence="4" type="ORF">CKY47_24200</name>
</gene>
<dbReference type="PROSITE" id="PS50977">
    <property type="entry name" value="HTH_TETR_2"/>
    <property type="match status" value="1"/>
</dbReference>
<dbReference type="InterPro" id="IPR050109">
    <property type="entry name" value="HTH-type_TetR-like_transc_reg"/>
</dbReference>
<keyword evidence="1 2" id="KW-0238">DNA-binding</keyword>
<dbReference type="Gene3D" id="1.10.357.10">
    <property type="entry name" value="Tetracycline Repressor, domain 2"/>
    <property type="match status" value="1"/>
</dbReference>
<comment type="caution">
    <text evidence="4">The sequence shown here is derived from an EMBL/GenBank/DDBJ whole genome shotgun (WGS) entry which is preliminary data.</text>
</comment>
<dbReference type="PRINTS" id="PR00455">
    <property type="entry name" value="HTHTETR"/>
</dbReference>
<feature type="domain" description="HTH tetR-type" evidence="3">
    <location>
        <begin position="14"/>
        <end position="74"/>
    </location>
</feature>
<dbReference type="InterPro" id="IPR001647">
    <property type="entry name" value="HTH_TetR"/>
</dbReference>
<reference evidence="4 5" key="1">
    <citation type="submission" date="2017-06" db="EMBL/GenBank/DDBJ databases">
        <title>Cultured bacterium strain Saccharothrix yanglingensis Hhs.015.</title>
        <authorList>
            <person name="Xia Y."/>
        </authorList>
    </citation>
    <scope>NUCLEOTIDE SEQUENCE [LARGE SCALE GENOMIC DNA]</scope>
    <source>
        <strain evidence="4 5">Hhs.015</strain>
    </source>
</reference>
<dbReference type="SUPFAM" id="SSF48498">
    <property type="entry name" value="Tetracyclin repressor-like, C-terminal domain"/>
    <property type="match status" value="1"/>
</dbReference>
<proteinExistence type="predicted"/>
<organism evidence="4 5">
    <name type="scientific">Saccharothrix yanglingensis</name>
    <dbReference type="NCBI Taxonomy" id="659496"/>
    <lineage>
        <taxon>Bacteria</taxon>
        <taxon>Bacillati</taxon>
        <taxon>Actinomycetota</taxon>
        <taxon>Actinomycetes</taxon>
        <taxon>Pseudonocardiales</taxon>
        <taxon>Pseudonocardiaceae</taxon>
        <taxon>Saccharothrix</taxon>
    </lineage>
</organism>
<dbReference type="Proteomes" id="UP001225605">
    <property type="component" value="Unassembled WGS sequence"/>
</dbReference>
<dbReference type="InterPro" id="IPR009057">
    <property type="entry name" value="Homeodomain-like_sf"/>
</dbReference>
<keyword evidence="5" id="KW-1185">Reference proteome</keyword>
<evidence type="ECO:0000256" key="2">
    <source>
        <dbReference type="PROSITE-ProRule" id="PRU00335"/>
    </source>
</evidence>
<sequence length="202" mass="21905">MAQTAGTDVPPKGRPVRERILAAADEHFYAEGIRAVSADRLIAEAGVSKVTFYRHFPTKDDLVLAYVERKAAVERGVLEEFRERSADACDTLVAIGRGISDMSCSPGFRGCPFINAAAEYADPDHPVRRAIAAHRVWFAEYLGELLGELGVADRAAAVEQLIFLRDGAMLAGYLSLDRADRAESIVRAGRAVVEAARTDALT</sequence>
<evidence type="ECO:0000259" key="3">
    <source>
        <dbReference type="PROSITE" id="PS50977"/>
    </source>
</evidence>
<protein>
    <submittedName>
        <fullName evidence="4">TetR family transcriptional regulator</fullName>
    </submittedName>
</protein>
<dbReference type="SUPFAM" id="SSF46689">
    <property type="entry name" value="Homeodomain-like"/>
    <property type="match status" value="1"/>
</dbReference>
<dbReference type="Pfam" id="PF00440">
    <property type="entry name" value="TetR_N"/>
    <property type="match status" value="1"/>
</dbReference>
<dbReference type="InterPro" id="IPR036271">
    <property type="entry name" value="Tet_transcr_reg_TetR-rel_C_sf"/>
</dbReference>
<dbReference type="PANTHER" id="PTHR30055">
    <property type="entry name" value="HTH-TYPE TRANSCRIPTIONAL REGULATOR RUTR"/>
    <property type="match status" value="1"/>
</dbReference>
<accession>A0ABU0X4J3</accession>
<dbReference type="PANTHER" id="PTHR30055:SF200">
    <property type="entry name" value="HTH-TYPE TRANSCRIPTIONAL REPRESSOR BDCR"/>
    <property type="match status" value="1"/>
</dbReference>
<evidence type="ECO:0000313" key="5">
    <source>
        <dbReference type="Proteomes" id="UP001225605"/>
    </source>
</evidence>
<dbReference type="EMBL" id="NSDM01000011">
    <property type="protein sequence ID" value="MDQ2587030.1"/>
    <property type="molecule type" value="Genomic_DNA"/>
</dbReference>
<feature type="DNA-binding region" description="H-T-H motif" evidence="2">
    <location>
        <begin position="37"/>
        <end position="56"/>
    </location>
</feature>
<dbReference type="RefSeq" id="WP_306748435.1">
    <property type="nucleotide sequence ID" value="NZ_NSDM01000011.1"/>
</dbReference>
<evidence type="ECO:0000313" key="4">
    <source>
        <dbReference type="EMBL" id="MDQ2587030.1"/>
    </source>
</evidence>
<name>A0ABU0X4J3_9PSEU</name>
<evidence type="ECO:0000256" key="1">
    <source>
        <dbReference type="ARBA" id="ARBA00023125"/>
    </source>
</evidence>